<accession>A0A2H3AUN4</accession>
<name>A0A2H3AUN4_9AGAR</name>
<feature type="region of interest" description="Disordered" evidence="1">
    <location>
        <begin position="80"/>
        <end position="100"/>
    </location>
</feature>
<feature type="compositionally biased region" description="Polar residues" evidence="1">
    <location>
        <begin position="353"/>
        <end position="368"/>
    </location>
</feature>
<protein>
    <submittedName>
        <fullName evidence="2">Uncharacterized protein</fullName>
    </submittedName>
</protein>
<dbReference type="AlphaFoldDB" id="A0A2H3AUN4"/>
<evidence type="ECO:0000313" key="3">
    <source>
        <dbReference type="Proteomes" id="UP000218334"/>
    </source>
</evidence>
<keyword evidence="3" id="KW-1185">Reference proteome</keyword>
<reference evidence="3" key="1">
    <citation type="journal article" date="2017" name="Nat. Ecol. Evol.">
        <title>Genome expansion and lineage-specific genetic innovations in the forest pathogenic fungi Armillaria.</title>
        <authorList>
            <person name="Sipos G."/>
            <person name="Prasanna A.N."/>
            <person name="Walter M.C."/>
            <person name="O'Connor E."/>
            <person name="Balint B."/>
            <person name="Krizsan K."/>
            <person name="Kiss B."/>
            <person name="Hess J."/>
            <person name="Varga T."/>
            <person name="Slot J."/>
            <person name="Riley R."/>
            <person name="Boka B."/>
            <person name="Rigling D."/>
            <person name="Barry K."/>
            <person name="Lee J."/>
            <person name="Mihaltcheva S."/>
            <person name="LaButti K."/>
            <person name="Lipzen A."/>
            <person name="Waldron R."/>
            <person name="Moloney N.M."/>
            <person name="Sperisen C."/>
            <person name="Kredics L."/>
            <person name="Vagvoelgyi C."/>
            <person name="Patrignani A."/>
            <person name="Fitzpatrick D."/>
            <person name="Nagy I."/>
            <person name="Doyle S."/>
            <person name="Anderson J.B."/>
            <person name="Grigoriev I.V."/>
            <person name="Gueldener U."/>
            <person name="Muensterkoetter M."/>
            <person name="Nagy L.G."/>
        </authorList>
    </citation>
    <scope>NUCLEOTIDE SEQUENCE [LARGE SCALE GENOMIC DNA]</scope>
    <source>
        <strain evidence="3">28-4</strain>
    </source>
</reference>
<dbReference type="Proteomes" id="UP000218334">
    <property type="component" value="Unassembled WGS sequence"/>
</dbReference>
<evidence type="ECO:0000313" key="2">
    <source>
        <dbReference type="EMBL" id="PBK62395.1"/>
    </source>
</evidence>
<feature type="region of interest" description="Disordered" evidence="1">
    <location>
        <begin position="336"/>
        <end position="368"/>
    </location>
</feature>
<feature type="region of interest" description="Disordered" evidence="1">
    <location>
        <begin position="197"/>
        <end position="236"/>
    </location>
</feature>
<dbReference type="EMBL" id="KZ293466">
    <property type="protein sequence ID" value="PBK62395.1"/>
    <property type="molecule type" value="Genomic_DNA"/>
</dbReference>
<sequence>MSVAFDTSSEDLILAEVDTVLGDLLTLARQLIDLSASLPAEMSVDKDAAEFDSAVLPIGSTRAPTSGEVCSKFRRGAVESSDRTRVPKAQSPFPATRPSNSMAAAESLFTPAPPMDGDATFPFAYAQTQAIASYGSSSAYSPASAYNPSSAFRSTPFGGYVPPAANAFADVRFGRANPLNGPPPNFGVFERWGSPAQRPTTQAYTRPKPVPRARSRFTTSVTSSKDVQPTVKSQTNSPANWVYNAPPAPLFIVAPAPRFPINFAVNPFNVDAFQRTPPVTPRLNLGASAASPVARMPQAEASHETNANRGRPVFTNPFDNNKVILEDTWSELGSTTRKQDVVPVESPKCEVASGSTRPEEASNQNNGFGFTASSRTKIEGLDYNVPFEDIFDLDPADPRIAWWTDRFNEMRALGMI</sequence>
<gene>
    <name evidence="2" type="ORF">ARMSODRAFT_1008241</name>
</gene>
<feature type="compositionally biased region" description="Polar residues" evidence="1">
    <location>
        <begin position="216"/>
        <end position="236"/>
    </location>
</feature>
<evidence type="ECO:0000256" key="1">
    <source>
        <dbReference type="SAM" id="MobiDB-lite"/>
    </source>
</evidence>
<organism evidence="2 3">
    <name type="scientific">Armillaria solidipes</name>
    <dbReference type="NCBI Taxonomy" id="1076256"/>
    <lineage>
        <taxon>Eukaryota</taxon>
        <taxon>Fungi</taxon>
        <taxon>Dikarya</taxon>
        <taxon>Basidiomycota</taxon>
        <taxon>Agaricomycotina</taxon>
        <taxon>Agaricomycetes</taxon>
        <taxon>Agaricomycetidae</taxon>
        <taxon>Agaricales</taxon>
        <taxon>Marasmiineae</taxon>
        <taxon>Physalacriaceae</taxon>
        <taxon>Armillaria</taxon>
    </lineage>
</organism>
<proteinExistence type="predicted"/>